<comment type="caution">
    <text evidence="1">The sequence shown here is derived from an EMBL/GenBank/DDBJ whole genome shotgun (WGS) entry which is preliminary data.</text>
</comment>
<evidence type="ECO:0000313" key="1">
    <source>
        <dbReference type="EMBL" id="EQD67605.1"/>
    </source>
</evidence>
<name>T1CJ09_9ZZZZ</name>
<gene>
    <name evidence="1" type="ORF">B1A_07655</name>
</gene>
<dbReference type="EMBL" id="AUZX01005501">
    <property type="protein sequence ID" value="EQD67605.1"/>
    <property type="molecule type" value="Genomic_DNA"/>
</dbReference>
<sequence>MVTQSQDNQFWKTVHANVQAMLTQHGQALVNEEAGVITVIDRPMIVRRIGRYLAALDRAMQREVSIVVRVYALDLTNSELRGFSLNGVFNNLARNYGVTFAGAAPATSVSGAASLSATILNTAGRGDRTICREQPSGPGARHLRSCVAHDPGIRDCASGAAVTD</sequence>
<organism evidence="1">
    <name type="scientific">mine drainage metagenome</name>
    <dbReference type="NCBI Taxonomy" id="410659"/>
    <lineage>
        <taxon>unclassified sequences</taxon>
        <taxon>metagenomes</taxon>
        <taxon>ecological metagenomes</taxon>
    </lineage>
</organism>
<proteinExistence type="predicted"/>
<protein>
    <submittedName>
        <fullName evidence="1">Type II and III secretion system protein</fullName>
    </submittedName>
</protein>
<reference evidence="1" key="1">
    <citation type="submission" date="2013-08" db="EMBL/GenBank/DDBJ databases">
        <authorList>
            <person name="Mendez C."/>
            <person name="Richter M."/>
            <person name="Ferrer M."/>
            <person name="Sanchez J."/>
        </authorList>
    </citation>
    <scope>NUCLEOTIDE SEQUENCE</scope>
</reference>
<reference evidence="1" key="2">
    <citation type="journal article" date="2014" name="ISME J.">
        <title>Microbial stratification in low pH oxic and suboxic macroscopic growths along an acid mine drainage.</title>
        <authorList>
            <person name="Mendez-Garcia C."/>
            <person name="Mesa V."/>
            <person name="Sprenger R.R."/>
            <person name="Richter M."/>
            <person name="Diez M.S."/>
            <person name="Solano J."/>
            <person name="Bargiela R."/>
            <person name="Golyshina O.V."/>
            <person name="Manteca A."/>
            <person name="Ramos J.L."/>
            <person name="Gallego J.R."/>
            <person name="Llorente I."/>
            <person name="Martins Dos Santos V.A."/>
            <person name="Jensen O.N."/>
            <person name="Pelaez A.I."/>
            <person name="Sanchez J."/>
            <person name="Ferrer M."/>
        </authorList>
    </citation>
    <scope>NUCLEOTIDE SEQUENCE</scope>
</reference>
<accession>T1CJ09</accession>
<dbReference type="AlphaFoldDB" id="T1CJ09"/>